<dbReference type="PANTHER" id="PTHR45431">
    <property type="entry name" value="RHODANESE-LIKE DOMAIN-CONTAINING PROTEIN 15, CHLOROPLASTIC"/>
    <property type="match status" value="1"/>
</dbReference>
<dbReference type="PROSITE" id="PS51257">
    <property type="entry name" value="PROKAR_LIPOPROTEIN"/>
    <property type="match status" value="1"/>
</dbReference>
<dbReference type="InterPro" id="IPR036873">
    <property type="entry name" value="Rhodanese-like_dom_sf"/>
</dbReference>
<dbReference type="Gene3D" id="3.40.250.10">
    <property type="entry name" value="Rhodanese-like domain"/>
    <property type="match status" value="1"/>
</dbReference>
<feature type="signal peptide" evidence="1">
    <location>
        <begin position="1"/>
        <end position="19"/>
    </location>
</feature>
<dbReference type="RefSeq" id="WP_263075952.1">
    <property type="nucleotide sequence ID" value="NZ_CP089977.1"/>
</dbReference>
<dbReference type="Proteomes" id="UP001063782">
    <property type="component" value="Chromosome"/>
</dbReference>
<name>A0ABY6F303_9GAMM</name>
<gene>
    <name evidence="3" type="ORF">LU297_07720</name>
</gene>
<evidence type="ECO:0000256" key="1">
    <source>
        <dbReference type="SAM" id="SignalP"/>
    </source>
</evidence>
<feature type="chain" id="PRO_5045818621" evidence="1">
    <location>
        <begin position="20"/>
        <end position="129"/>
    </location>
</feature>
<reference evidence="3" key="1">
    <citation type="submission" date="2021-12" db="EMBL/GenBank/DDBJ databases">
        <title>taxonomy of Moraxella sp. ZY201224.</title>
        <authorList>
            <person name="Li F."/>
        </authorList>
    </citation>
    <scope>NUCLEOTIDE SEQUENCE</scope>
    <source>
        <strain evidence="3">ZY201224</strain>
    </source>
</reference>
<keyword evidence="1" id="KW-0732">Signal</keyword>
<dbReference type="PROSITE" id="PS50206">
    <property type="entry name" value="RHODANESE_3"/>
    <property type="match status" value="1"/>
</dbReference>
<keyword evidence="4" id="KW-1185">Reference proteome</keyword>
<evidence type="ECO:0000259" key="2">
    <source>
        <dbReference type="PROSITE" id="PS50206"/>
    </source>
</evidence>
<sequence length="129" mass="13839">MKKSVLAITGLILPVAVLACSQPKSEVTAQTSADTQVQPATAEHAKGLWIDVRSAEEYSEGHLSNAINIAHTQIGEQIASVAPNKDEPIHLYCRSGRRAEAALQTLKSMGYTNVTNHGAYDDLVKQGLK</sequence>
<dbReference type="SUPFAM" id="SSF52821">
    <property type="entry name" value="Rhodanese/Cell cycle control phosphatase"/>
    <property type="match status" value="1"/>
</dbReference>
<protein>
    <submittedName>
        <fullName evidence="3">Rhodanese-like domain-containing protein</fullName>
    </submittedName>
</protein>
<accession>A0ABY6F303</accession>
<dbReference type="Pfam" id="PF00581">
    <property type="entry name" value="Rhodanese"/>
    <property type="match status" value="1"/>
</dbReference>
<proteinExistence type="predicted"/>
<dbReference type="PANTHER" id="PTHR45431:SF3">
    <property type="entry name" value="RHODANESE-LIKE DOMAIN-CONTAINING PROTEIN 15, CHLOROPLASTIC"/>
    <property type="match status" value="1"/>
</dbReference>
<dbReference type="InterPro" id="IPR052367">
    <property type="entry name" value="Thiosulfate_ST/Rhodanese-like"/>
</dbReference>
<evidence type="ECO:0000313" key="4">
    <source>
        <dbReference type="Proteomes" id="UP001063782"/>
    </source>
</evidence>
<dbReference type="SMART" id="SM00450">
    <property type="entry name" value="RHOD"/>
    <property type="match status" value="1"/>
</dbReference>
<feature type="domain" description="Rhodanese" evidence="2">
    <location>
        <begin position="43"/>
        <end position="125"/>
    </location>
</feature>
<dbReference type="CDD" id="cd00158">
    <property type="entry name" value="RHOD"/>
    <property type="match status" value="1"/>
</dbReference>
<organism evidence="3 4">
    <name type="scientific">Moraxella nasicaprae</name>
    <dbReference type="NCBI Taxonomy" id="2904122"/>
    <lineage>
        <taxon>Bacteria</taxon>
        <taxon>Pseudomonadati</taxon>
        <taxon>Pseudomonadota</taxon>
        <taxon>Gammaproteobacteria</taxon>
        <taxon>Moraxellales</taxon>
        <taxon>Moraxellaceae</taxon>
        <taxon>Moraxella</taxon>
    </lineage>
</organism>
<dbReference type="EMBL" id="CP089977">
    <property type="protein sequence ID" value="UXZ04469.1"/>
    <property type="molecule type" value="Genomic_DNA"/>
</dbReference>
<dbReference type="InterPro" id="IPR001763">
    <property type="entry name" value="Rhodanese-like_dom"/>
</dbReference>
<evidence type="ECO:0000313" key="3">
    <source>
        <dbReference type="EMBL" id="UXZ04469.1"/>
    </source>
</evidence>